<comment type="caution">
    <text evidence="2">The sequence shown here is derived from an EMBL/GenBank/DDBJ whole genome shotgun (WGS) entry which is preliminary data.</text>
</comment>
<name>G7GNV5_9ACTN</name>
<organism evidence="2 3">
    <name type="scientific">Gordonia amarae NBRC 15530</name>
    <dbReference type="NCBI Taxonomy" id="1075090"/>
    <lineage>
        <taxon>Bacteria</taxon>
        <taxon>Bacillati</taxon>
        <taxon>Actinomycetota</taxon>
        <taxon>Actinomycetes</taxon>
        <taxon>Mycobacteriales</taxon>
        <taxon>Gordoniaceae</taxon>
        <taxon>Gordonia</taxon>
    </lineage>
</organism>
<evidence type="ECO:0000313" key="3">
    <source>
        <dbReference type="Proteomes" id="UP000006023"/>
    </source>
</evidence>
<evidence type="ECO:0000256" key="1">
    <source>
        <dbReference type="SAM" id="Phobius"/>
    </source>
</evidence>
<accession>G7GNV5</accession>
<proteinExistence type="predicted"/>
<keyword evidence="1" id="KW-0472">Membrane</keyword>
<keyword evidence="1" id="KW-1133">Transmembrane helix</keyword>
<dbReference type="Proteomes" id="UP000006023">
    <property type="component" value="Unassembled WGS sequence"/>
</dbReference>
<reference evidence="2 3" key="1">
    <citation type="submission" date="2011-11" db="EMBL/GenBank/DDBJ databases">
        <title>Whole genome shotgun sequence of Gordonia amarae NBRC 15530.</title>
        <authorList>
            <person name="Takarada H."/>
            <person name="Hosoyama A."/>
            <person name="Tsuchikane K."/>
            <person name="Katsumata H."/>
            <person name="Yamazaki S."/>
            <person name="Fujita N."/>
        </authorList>
    </citation>
    <scope>NUCLEOTIDE SEQUENCE [LARGE SCALE GENOMIC DNA]</scope>
    <source>
        <strain evidence="2 3">NBRC 15530</strain>
    </source>
</reference>
<keyword evidence="3" id="KW-1185">Reference proteome</keyword>
<keyword evidence="1" id="KW-0812">Transmembrane</keyword>
<dbReference type="EMBL" id="BAED01000033">
    <property type="protein sequence ID" value="GAB05280.1"/>
    <property type="molecule type" value="Genomic_DNA"/>
</dbReference>
<sequence>MIGLSFMVALFVVTATFVIVAGFTHHDQPQIAPAPVPSALRPAPPELVAMLPVHVAERGVGMVVCSR</sequence>
<gene>
    <name evidence="2" type="ORF">GOAMR_33_01180</name>
</gene>
<dbReference type="AlphaFoldDB" id="G7GNV5"/>
<protein>
    <submittedName>
        <fullName evidence="2">Uncharacterized protein</fullName>
    </submittedName>
</protein>
<evidence type="ECO:0000313" key="2">
    <source>
        <dbReference type="EMBL" id="GAB05280.1"/>
    </source>
</evidence>
<feature type="transmembrane region" description="Helical" evidence="1">
    <location>
        <begin position="6"/>
        <end position="24"/>
    </location>
</feature>